<sequence length="377" mass="42118">MASPLAGTRCLVTGAGGFLGQRIVQLLLEEEDLEEINVMDKTLSADLLGLCEQFKGRTSVKILQGDIRDEEFVQHCCRSVDTVIHTAAVIDTVGKVPSETLLAINVTGTEKLLDACLQNNVRYFIFTSSVEVVGPNTRGDLPMDGEDEQVYEDKFLSPYGESKRLAEQSVLRANGLALGGGGKLVTCSLRPMYIYGEGSQFLELHLQQAIKNGHVFSRLSRKEALVNPVYVGNAAWAHILAARTMRNPDHAKMIAGNAYFVSDDTPHMSYSDLNQALGEELGLSVEPRLALPLGLLYCAAFVLEVLRFLLKPFFRYVPPFTRHLLLLLNTPSTFSYKKAQRDMGYRPRYSWEESRQRTRAWMATVLAKRREQPKKSK</sequence>
<keyword evidence="8" id="KW-0496">Mitochondrion</keyword>
<evidence type="ECO:0000256" key="10">
    <source>
        <dbReference type="RuleBase" id="RU004475"/>
    </source>
</evidence>
<dbReference type="Ensembl" id="ENSLLET00000013028.1">
    <property type="protein sequence ID" value="ENSLLEP00000012539.1"/>
    <property type="gene ID" value="ENSLLEG00000007945.1"/>
</dbReference>
<dbReference type="SUPFAM" id="SSF51735">
    <property type="entry name" value="NAD(P)-binding Rossmann-fold domains"/>
    <property type="match status" value="1"/>
</dbReference>
<dbReference type="InterPro" id="IPR050177">
    <property type="entry name" value="Lipid_A_modif_metabolic_enz"/>
</dbReference>
<comment type="subcellular location">
    <subcellularLocation>
        <location evidence="2">Endoplasmic reticulum membrane</location>
        <topology evidence="2">Single-pass membrane protein</topology>
    </subcellularLocation>
    <subcellularLocation>
        <location evidence="1">Mitochondrion membrane</location>
        <topology evidence="1">Single-pass membrane protein</topology>
    </subcellularLocation>
</comment>
<dbReference type="Gene3D" id="3.40.50.720">
    <property type="entry name" value="NAD(P)-binding Rossmann-like Domain"/>
    <property type="match status" value="1"/>
</dbReference>
<dbReference type="GeneTree" id="ENSGT00940000155444"/>
<keyword evidence="7 10" id="KW-0560">Oxidoreductase</keyword>
<dbReference type="InterPro" id="IPR002225">
    <property type="entry name" value="3Beta_OHSteriod_DH/Estase"/>
</dbReference>
<evidence type="ECO:0000256" key="5">
    <source>
        <dbReference type="ARBA" id="ARBA00022824"/>
    </source>
</evidence>
<keyword evidence="6" id="KW-1133">Transmembrane helix</keyword>
<organism evidence="12 13">
    <name type="scientific">Leptobrachium leishanense</name>
    <name type="common">Leishan spiny toad</name>
    <dbReference type="NCBI Taxonomy" id="445787"/>
    <lineage>
        <taxon>Eukaryota</taxon>
        <taxon>Metazoa</taxon>
        <taxon>Chordata</taxon>
        <taxon>Craniata</taxon>
        <taxon>Vertebrata</taxon>
        <taxon>Euteleostomi</taxon>
        <taxon>Amphibia</taxon>
        <taxon>Batrachia</taxon>
        <taxon>Anura</taxon>
        <taxon>Pelobatoidea</taxon>
        <taxon>Megophryidae</taxon>
        <taxon>Leptobrachium</taxon>
    </lineage>
</organism>
<dbReference type="InterPro" id="IPR036291">
    <property type="entry name" value="NAD(P)-bd_dom_sf"/>
</dbReference>
<accession>A0A8C5MIS0</accession>
<evidence type="ECO:0000313" key="13">
    <source>
        <dbReference type="Proteomes" id="UP000694569"/>
    </source>
</evidence>
<evidence type="ECO:0000256" key="1">
    <source>
        <dbReference type="ARBA" id="ARBA00004304"/>
    </source>
</evidence>
<dbReference type="PANTHER" id="PTHR43245">
    <property type="entry name" value="BIFUNCTIONAL POLYMYXIN RESISTANCE PROTEIN ARNA"/>
    <property type="match status" value="1"/>
</dbReference>
<evidence type="ECO:0000256" key="9">
    <source>
        <dbReference type="ARBA" id="ARBA00023136"/>
    </source>
</evidence>
<keyword evidence="13" id="KW-1185">Reference proteome</keyword>
<protein>
    <recommendedName>
        <fullName evidence="11">3-beta hydroxysteroid dehydrogenase/isomerase domain-containing protein</fullName>
    </recommendedName>
</protein>
<dbReference type="FunFam" id="3.40.50.720:FF:000220">
    <property type="entry name" value="3 beta-hydroxysteroid dehydrogenase/Delta 5--&gt;4-isomerase type 1"/>
    <property type="match status" value="1"/>
</dbReference>
<keyword evidence="5" id="KW-0256">Endoplasmic reticulum</keyword>
<evidence type="ECO:0000256" key="6">
    <source>
        <dbReference type="ARBA" id="ARBA00022989"/>
    </source>
</evidence>
<evidence type="ECO:0000256" key="2">
    <source>
        <dbReference type="ARBA" id="ARBA00004389"/>
    </source>
</evidence>
<evidence type="ECO:0000313" key="12">
    <source>
        <dbReference type="Ensembl" id="ENSLLEP00000012539.1"/>
    </source>
</evidence>
<dbReference type="GO" id="GO:0006694">
    <property type="term" value="P:steroid biosynthetic process"/>
    <property type="evidence" value="ECO:0007669"/>
    <property type="project" value="InterPro"/>
</dbReference>
<evidence type="ECO:0000259" key="11">
    <source>
        <dbReference type="Pfam" id="PF01073"/>
    </source>
</evidence>
<reference evidence="12" key="2">
    <citation type="submission" date="2025-09" db="UniProtKB">
        <authorList>
            <consortium name="Ensembl"/>
        </authorList>
    </citation>
    <scope>IDENTIFICATION</scope>
</reference>
<dbReference type="Pfam" id="PF01073">
    <property type="entry name" value="3Beta_HSD"/>
    <property type="match status" value="1"/>
</dbReference>
<evidence type="ECO:0000256" key="8">
    <source>
        <dbReference type="ARBA" id="ARBA00023128"/>
    </source>
</evidence>
<keyword evidence="4" id="KW-0812">Transmembrane</keyword>
<evidence type="ECO:0000256" key="3">
    <source>
        <dbReference type="ARBA" id="ARBA00009219"/>
    </source>
</evidence>
<evidence type="ECO:0000256" key="7">
    <source>
        <dbReference type="ARBA" id="ARBA00023002"/>
    </source>
</evidence>
<dbReference type="GO" id="GO:0031966">
    <property type="term" value="C:mitochondrial membrane"/>
    <property type="evidence" value="ECO:0007669"/>
    <property type="project" value="UniProtKB-SubCell"/>
</dbReference>
<dbReference type="GO" id="GO:0016616">
    <property type="term" value="F:oxidoreductase activity, acting on the CH-OH group of donors, NAD or NADP as acceptor"/>
    <property type="evidence" value="ECO:0007669"/>
    <property type="project" value="InterPro"/>
</dbReference>
<comment type="similarity">
    <text evidence="3 10">Belongs to the 3-beta-HSD family.</text>
</comment>
<dbReference type="OrthoDB" id="1925334at2759"/>
<dbReference type="PANTHER" id="PTHR43245:SF51">
    <property type="entry name" value="SHORT CHAIN DEHYDROGENASE_REDUCTASE FAMILY 42E, MEMBER 2"/>
    <property type="match status" value="1"/>
</dbReference>
<dbReference type="AlphaFoldDB" id="A0A8C5MIS0"/>
<reference evidence="12" key="1">
    <citation type="submission" date="2025-08" db="UniProtKB">
        <authorList>
            <consortium name="Ensembl"/>
        </authorList>
    </citation>
    <scope>IDENTIFICATION</scope>
</reference>
<dbReference type="GO" id="GO:0005789">
    <property type="term" value="C:endoplasmic reticulum membrane"/>
    <property type="evidence" value="ECO:0007669"/>
    <property type="project" value="UniProtKB-SubCell"/>
</dbReference>
<proteinExistence type="inferred from homology"/>
<evidence type="ECO:0000256" key="4">
    <source>
        <dbReference type="ARBA" id="ARBA00022692"/>
    </source>
</evidence>
<feature type="domain" description="3-beta hydroxysteroid dehydrogenase/isomerase" evidence="11">
    <location>
        <begin position="11"/>
        <end position="292"/>
    </location>
</feature>
<name>A0A8C5MIS0_9ANUR</name>
<keyword evidence="9" id="KW-0472">Membrane</keyword>
<dbReference type="Proteomes" id="UP000694569">
    <property type="component" value="Unplaced"/>
</dbReference>